<dbReference type="RefSeq" id="XP_018041933.1">
    <property type="nucleotide sequence ID" value="XM_018186060.1"/>
</dbReference>
<feature type="domain" description="Zn(2)-C6 fungal-type" evidence="5">
    <location>
        <begin position="19"/>
        <end position="52"/>
    </location>
</feature>
<dbReference type="Gene3D" id="4.10.240.10">
    <property type="entry name" value="Zn(2)-C6 fungal-type DNA-binding domain"/>
    <property type="match status" value="1"/>
</dbReference>
<reference evidence="6 7" key="1">
    <citation type="submission" date="2016-05" db="EMBL/GenBank/DDBJ databases">
        <title>Comparative analysis of secretome profiles of manganese(II)-oxidizing ascomycete fungi.</title>
        <authorList>
            <consortium name="DOE Joint Genome Institute"/>
            <person name="Zeiner C.A."/>
            <person name="Purvine S.O."/>
            <person name="Zink E.M."/>
            <person name="Wu S."/>
            <person name="Pasa-Tolic L."/>
            <person name="Chaput D.L."/>
            <person name="Haridas S."/>
            <person name="Grigoriev I.V."/>
            <person name="Santelli C.M."/>
            <person name="Hansel C.M."/>
        </authorList>
    </citation>
    <scope>NUCLEOTIDE SEQUENCE [LARGE SCALE GENOMIC DNA]</scope>
    <source>
        <strain evidence="6 7">AP3s5-JAC2a</strain>
    </source>
</reference>
<keyword evidence="1" id="KW-0805">Transcription regulation</keyword>
<feature type="region of interest" description="Disordered" evidence="4">
    <location>
        <begin position="88"/>
        <end position="125"/>
    </location>
</feature>
<dbReference type="AlphaFoldDB" id="A0A177CWZ6"/>
<dbReference type="STRING" id="1460663.A0A177CWZ6"/>
<dbReference type="InterPro" id="IPR001138">
    <property type="entry name" value="Zn2Cys6_DnaBD"/>
</dbReference>
<dbReference type="PANTHER" id="PTHR47840">
    <property type="entry name" value="ZN(II)2CYS6 TRANSCRIPTION FACTOR (EUROFUNG)-RELATED"/>
    <property type="match status" value="1"/>
</dbReference>
<name>A0A177CWZ6_9PLEO</name>
<keyword evidence="3" id="KW-0539">Nucleus</keyword>
<dbReference type="CDD" id="cd00067">
    <property type="entry name" value="GAL4"/>
    <property type="match status" value="1"/>
</dbReference>
<gene>
    <name evidence="6" type="ORF">CC84DRAFT_40497</name>
</gene>
<dbReference type="PROSITE" id="PS00463">
    <property type="entry name" value="ZN2_CY6_FUNGAL_1"/>
    <property type="match status" value="1"/>
</dbReference>
<protein>
    <recommendedName>
        <fullName evidence="5">Zn(2)-C6 fungal-type domain-containing protein</fullName>
    </recommendedName>
</protein>
<dbReference type="InParanoid" id="A0A177CWZ6"/>
<organism evidence="6 7">
    <name type="scientific">Paraphaeosphaeria sporulosa</name>
    <dbReference type="NCBI Taxonomy" id="1460663"/>
    <lineage>
        <taxon>Eukaryota</taxon>
        <taxon>Fungi</taxon>
        <taxon>Dikarya</taxon>
        <taxon>Ascomycota</taxon>
        <taxon>Pezizomycotina</taxon>
        <taxon>Dothideomycetes</taxon>
        <taxon>Pleosporomycetidae</taxon>
        <taxon>Pleosporales</taxon>
        <taxon>Massarineae</taxon>
        <taxon>Didymosphaeriaceae</taxon>
        <taxon>Paraphaeosphaeria</taxon>
    </lineage>
</organism>
<evidence type="ECO:0000259" key="5">
    <source>
        <dbReference type="PROSITE" id="PS50048"/>
    </source>
</evidence>
<dbReference type="CDD" id="cd12148">
    <property type="entry name" value="fungal_TF_MHR"/>
    <property type="match status" value="1"/>
</dbReference>
<dbReference type="GO" id="GO:0008270">
    <property type="term" value="F:zinc ion binding"/>
    <property type="evidence" value="ECO:0007669"/>
    <property type="project" value="InterPro"/>
</dbReference>
<dbReference type="Pfam" id="PF00172">
    <property type="entry name" value="Zn_clus"/>
    <property type="match status" value="1"/>
</dbReference>
<evidence type="ECO:0000256" key="2">
    <source>
        <dbReference type="ARBA" id="ARBA00023163"/>
    </source>
</evidence>
<sequence>MSAPEPATKRRKVRKGTQSCWECRRRKVRCIFAATTTSVCNNCTRRKTPCVSQELLETSYLDFPPGDEQLGVRLGRVEELLGRLSNPHVSDRLGLNDPNTQSLEDHPNGTASASPAEVTLGSQAAQSPWFERRDYSRPTVDEFKESNERMVAAWPSRAELSLICALPVGLSSHLHCGFCRPDSNTIEKGTGRKTDLLHLPSVDAHPVLLARKLLILGTFIQGALPSAVKAMEDKGFFPLQIMHRVVDTATKLVTTRDELLCSIEAVECIMLEAMYHNYSGNLHRSWMATRRAITTAQAMALHRGITTPSVRFLEPNSRRDFDLDQLTFRLAEMDAYLSIMLGLQRSSLDTNHITHERALAACCPAERMRRIHYIVQERIIRHSTSSALDLAEVHEMDRTLQKAAAEMSPRWWLTPTFTPDDADETKVMQDMIRTMGQLSHYHVLIRLHLPYVLSSDRRCDYSKLVAVNTSRELLIRFLSFRTSNPAHYYCRGSDCLAFIASTILCVVHIKSSKNANNNPLGHVSDNTGFEFLAHNRLSDRGLMEQALDIVESMYEPGVDAISTRISRILRDLLFIESNASAGKAYDVSSSEATSEELECDGKMLGGGKTMRVHIPNFGNIDFVRNIVSRTAHVPRGNPVNAAFPPATVARDSNLSPALTASDATLDDNAIPFAQDFTTCSLTEPSQQAFTGVDRGCLEQPNLGFPWIEEDNWDLQGVDFALFDTLFSGSVSEDQTDIFQ</sequence>
<dbReference type="SMART" id="SM00066">
    <property type="entry name" value="GAL4"/>
    <property type="match status" value="1"/>
</dbReference>
<dbReference type="EMBL" id="KV441548">
    <property type="protein sequence ID" value="OAG11568.1"/>
    <property type="molecule type" value="Genomic_DNA"/>
</dbReference>
<dbReference type="InterPro" id="IPR036864">
    <property type="entry name" value="Zn2-C6_fun-type_DNA-bd_sf"/>
</dbReference>
<dbReference type="PANTHER" id="PTHR47840:SF1">
    <property type="entry name" value="ZN(II)2CYS6 TRANSCRIPTION FACTOR (EUROFUNG)"/>
    <property type="match status" value="1"/>
</dbReference>
<proteinExistence type="predicted"/>
<dbReference type="Proteomes" id="UP000077069">
    <property type="component" value="Unassembled WGS sequence"/>
</dbReference>
<evidence type="ECO:0000256" key="4">
    <source>
        <dbReference type="SAM" id="MobiDB-lite"/>
    </source>
</evidence>
<keyword evidence="7" id="KW-1185">Reference proteome</keyword>
<evidence type="ECO:0000256" key="3">
    <source>
        <dbReference type="ARBA" id="ARBA00023242"/>
    </source>
</evidence>
<evidence type="ECO:0000256" key="1">
    <source>
        <dbReference type="ARBA" id="ARBA00023015"/>
    </source>
</evidence>
<dbReference type="GeneID" id="28769546"/>
<dbReference type="GO" id="GO:0000981">
    <property type="term" value="F:DNA-binding transcription factor activity, RNA polymerase II-specific"/>
    <property type="evidence" value="ECO:0007669"/>
    <property type="project" value="InterPro"/>
</dbReference>
<dbReference type="PROSITE" id="PS50048">
    <property type="entry name" value="ZN2_CY6_FUNGAL_2"/>
    <property type="match status" value="1"/>
</dbReference>
<dbReference type="SUPFAM" id="SSF57701">
    <property type="entry name" value="Zn2/Cys6 DNA-binding domain"/>
    <property type="match status" value="1"/>
</dbReference>
<accession>A0A177CWZ6</accession>
<dbReference type="OrthoDB" id="5392779at2759"/>
<evidence type="ECO:0000313" key="7">
    <source>
        <dbReference type="Proteomes" id="UP000077069"/>
    </source>
</evidence>
<evidence type="ECO:0000313" key="6">
    <source>
        <dbReference type="EMBL" id="OAG11568.1"/>
    </source>
</evidence>
<keyword evidence="2" id="KW-0804">Transcription</keyword>